<feature type="signal peptide" evidence="1">
    <location>
        <begin position="1"/>
        <end position="19"/>
    </location>
</feature>
<evidence type="ECO:0000313" key="2">
    <source>
        <dbReference type="EMBL" id="VFQ96627.1"/>
    </source>
</evidence>
<keyword evidence="1" id="KW-0732">Signal</keyword>
<evidence type="ECO:0008006" key="4">
    <source>
        <dbReference type="Google" id="ProtNLM"/>
    </source>
</evidence>
<sequence length="286" mass="30882">MSFFLVLYILGIGTDLVQPLISLADTSTDAWSRLAKNLANMSRGRIISLKSQLAKDPRGNPSIEAFVADITLIASDLALAGRQVTNEDLSLITHITCVVVIKEDLSAVVVTLASIVGECVDAVLSPNNSNRGGRYCQFCDLASYDTVFCRKLQCFLRENNVTTAPPSRQDGPTVSDGNIGLSDAQWIVDSGASHHVATDPNALNSLMKYGGPDENRLGNVTGLPVKARSDAIDAISATKASVERFPRGSFTNYDLSEMIRPRDMLARFLARRDQAFAEVSAREISG</sequence>
<reference evidence="2 3" key="1">
    <citation type="submission" date="2018-04" db="EMBL/GenBank/DDBJ databases">
        <authorList>
            <person name="Vogel A."/>
        </authorList>
    </citation>
    <scope>NUCLEOTIDE SEQUENCE [LARGE SCALE GENOMIC DNA]</scope>
</reference>
<feature type="chain" id="PRO_5019746390" description="Retrotransposon gag domain-containing protein" evidence="1">
    <location>
        <begin position="20"/>
        <end position="286"/>
    </location>
</feature>
<dbReference type="PANTHER" id="PTHR47481:SF43">
    <property type="entry name" value="RETROTRANSPOSON COPIA-LIKE N-TERMINAL DOMAIN-CONTAINING PROTEIN"/>
    <property type="match status" value="1"/>
</dbReference>
<evidence type="ECO:0000256" key="1">
    <source>
        <dbReference type="SAM" id="SignalP"/>
    </source>
</evidence>
<dbReference type="OrthoDB" id="1912561at2759"/>
<organism evidence="2 3">
    <name type="scientific">Cuscuta campestris</name>
    <dbReference type="NCBI Taxonomy" id="132261"/>
    <lineage>
        <taxon>Eukaryota</taxon>
        <taxon>Viridiplantae</taxon>
        <taxon>Streptophyta</taxon>
        <taxon>Embryophyta</taxon>
        <taxon>Tracheophyta</taxon>
        <taxon>Spermatophyta</taxon>
        <taxon>Magnoliopsida</taxon>
        <taxon>eudicotyledons</taxon>
        <taxon>Gunneridae</taxon>
        <taxon>Pentapetalae</taxon>
        <taxon>asterids</taxon>
        <taxon>lamiids</taxon>
        <taxon>Solanales</taxon>
        <taxon>Convolvulaceae</taxon>
        <taxon>Cuscuteae</taxon>
        <taxon>Cuscuta</taxon>
        <taxon>Cuscuta subgen. Grammica</taxon>
        <taxon>Cuscuta sect. Cleistogrammica</taxon>
    </lineage>
</organism>
<keyword evidence="3" id="KW-1185">Reference proteome</keyword>
<dbReference type="Proteomes" id="UP000595140">
    <property type="component" value="Unassembled WGS sequence"/>
</dbReference>
<accession>A0A484N7P4</accession>
<dbReference type="PANTHER" id="PTHR47481">
    <property type="match status" value="1"/>
</dbReference>
<protein>
    <recommendedName>
        <fullName evidence="4">Retrotransposon gag domain-containing protein</fullName>
    </recommendedName>
</protein>
<dbReference type="AlphaFoldDB" id="A0A484N7P4"/>
<dbReference type="EMBL" id="OOIL02006050">
    <property type="protein sequence ID" value="VFQ96627.1"/>
    <property type="molecule type" value="Genomic_DNA"/>
</dbReference>
<evidence type="ECO:0000313" key="3">
    <source>
        <dbReference type="Proteomes" id="UP000595140"/>
    </source>
</evidence>
<gene>
    <name evidence="2" type="ORF">CCAM_LOCUS38403</name>
</gene>
<proteinExistence type="predicted"/>
<name>A0A484N7P4_9ASTE</name>